<dbReference type="AlphaFoldDB" id="A0A409Y6Q9"/>
<organism evidence="3 4">
    <name type="scientific">Panaeolus cyanescens</name>
    <dbReference type="NCBI Taxonomy" id="181874"/>
    <lineage>
        <taxon>Eukaryota</taxon>
        <taxon>Fungi</taxon>
        <taxon>Dikarya</taxon>
        <taxon>Basidiomycota</taxon>
        <taxon>Agaricomycotina</taxon>
        <taxon>Agaricomycetes</taxon>
        <taxon>Agaricomycetidae</taxon>
        <taxon>Agaricales</taxon>
        <taxon>Agaricineae</taxon>
        <taxon>Galeropsidaceae</taxon>
        <taxon>Panaeolus</taxon>
    </lineage>
</organism>
<evidence type="ECO:0000256" key="1">
    <source>
        <dbReference type="SAM" id="MobiDB-lite"/>
    </source>
</evidence>
<protein>
    <recommendedName>
        <fullName evidence="2">SAP domain-containing protein</fullName>
    </recommendedName>
</protein>
<dbReference type="EMBL" id="NHTK01001380">
    <property type="protein sequence ID" value="PPQ98649.1"/>
    <property type="molecule type" value="Genomic_DNA"/>
</dbReference>
<feature type="compositionally biased region" description="Low complexity" evidence="1">
    <location>
        <begin position="136"/>
        <end position="153"/>
    </location>
</feature>
<dbReference type="InParanoid" id="A0A409Y6Q9"/>
<reference evidence="3 4" key="1">
    <citation type="journal article" date="2018" name="Evol. Lett.">
        <title>Horizontal gene cluster transfer increased hallucinogenic mushroom diversity.</title>
        <authorList>
            <person name="Reynolds H.T."/>
            <person name="Vijayakumar V."/>
            <person name="Gluck-Thaler E."/>
            <person name="Korotkin H.B."/>
            <person name="Matheny P.B."/>
            <person name="Slot J.C."/>
        </authorList>
    </citation>
    <scope>NUCLEOTIDE SEQUENCE [LARGE SCALE GENOMIC DNA]</scope>
    <source>
        <strain evidence="3 4">2629</strain>
    </source>
</reference>
<evidence type="ECO:0000313" key="4">
    <source>
        <dbReference type="Proteomes" id="UP000284842"/>
    </source>
</evidence>
<evidence type="ECO:0000259" key="2">
    <source>
        <dbReference type="SMART" id="SM00513"/>
    </source>
</evidence>
<keyword evidence="4" id="KW-1185">Reference proteome</keyword>
<dbReference type="InterPro" id="IPR038872">
    <property type="entry name" value="Put_GTT3"/>
</dbReference>
<dbReference type="InterPro" id="IPR003034">
    <property type="entry name" value="SAP_dom"/>
</dbReference>
<comment type="caution">
    <text evidence="3">The sequence shown here is derived from an EMBL/GenBank/DDBJ whole genome shotgun (WGS) entry which is preliminary data.</text>
</comment>
<dbReference type="PANTHER" id="PTHR41807">
    <property type="entry name" value="GLUTATHIONE TRANSFERASE 3"/>
    <property type="match status" value="1"/>
</dbReference>
<dbReference type="SMART" id="SM00513">
    <property type="entry name" value="SAP"/>
    <property type="match status" value="1"/>
</dbReference>
<accession>A0A409Y6Q9</accession>
<dbReference type="Proteomes" id="UP000284842">
    <property type="component" value="Unassembled WGS sequence"/>
</dbReference>
<feature type="region of interest" description="Disordered" evidence="1">
    <location>
        <begin position="46"/>
        <end position="166"/>
    </location>
</feature>
<gene>
    <name evidence="3" type="ORF">CVT24_004147</name>
</gene>
<name>A0A409Y6Q9_9AGAR</name>
<feature type="domain" description="SAP" evidence="2">
    <location>
        <begin position="10"/>
        <end position="44"/>
    </location>
</feature>
<evidence type="ECO:0000313" key="3">
    <source>
        <dbReference type="EMBL" id="PPQ98649.1"/>
    </source>
</evidence>
<dbReference type="OrthoDB" id="5569309at2759"/>
<dbReference type="STRING" id="181874.A0A409Y6Q9"/>
<sequence length="405" mass="43788">MAQVAYSGALPSKKKSELQEIALALRLSDQGTKDELQSRIRKHLDRNQEELEENPTFTGLFSRKRRTGSLVPQPQAAPPPSTRFAPSIPTTGAGDSAKPSSSVRRPLDPIREGTPVKDLRDVSQFLKHPFSPVQDSPESSPRQAAQQAPATPSSLPPLPPSPAKSLIEHIPNAASNVRAAVEHIKQQEVLQNGNELLIALRAFLSNSRNIWSLTAVFELLYVIYSAVPWSYVQVPLAPRKDQWVVSIAYPPLSTFQASAFWLTLFHWAIPTLIVPTVLGSLISFSPVAPSPPPTGSETPAQPVAPLDPLTASIIRLVAQIAYPYESLSARNNIVGLDVLGPNGRVLSASTGLAFAFAEAIQGAPKVFAKTLVAEQRKAIAFGTEEDSSSTRRRLMPAEDVSAEVD</sequence>
<proteinExistence type="predicted"/>
<feature type="compositionally biased region" description="Basic and acidic residues" evidence="1">
    <location>
        <begin position="105"/>
        <end position="121"/>
    </location>
</feature>
<dbReference type="GO" id="GO:0016020">
    <property type="term" value="C:membrane"/>
    <property type="evidence" value="ECO:0007669"/>
    <property type="project" value="TreeGrafter"/>
</dbReference>
<dbReference type="PANTHER" id="PTHR41807:SF1">
    <property type="entry name" value="GLUTATHIONE TRANSFERASE 3"/>
    <property type="match status" value="1"/>
</dbReference>
<feature type="region of interest" description="Disordered" evidence="1">
    <location>
        <begin position="382"/>
        <end position="405"/>
    </location>
</feature>